<feature type="compositionally biased region" description="Basic and acidic residues" evidence="1">
    <location>
        <begin position="731"/>
        <end position="740"/>
    </location>
</feature>
<gene>
    <name evidence="2" type="ORF">BESB_054340</name>
</gene>
<feature type="region of interest" description="Disordered" evidence="1">
    <location>
        <begin position="297"/>
        <end position="399"/>
    </location>
</feature>
<feature type="compositionally biased region" description="Low complexity" evidence="1">
    <location>
        <begin position="1402"/>
        <end position="1417"/>
    </location>
</feature>
<reference evidence="2 3" key="1">
    <citation type="submission" date="2017-09" db="EMBL/GenBank/DDBJ databases">
        <title>Genome sequencing of Besnoitia besnoiti strain Bb-Ger1.</title>
        <authorList>
            <person name="Schares G."/>
            <person name="Venepally P."/>
            <person name="Lorenzi H.A."/>
        </authorList>
    </citation>
    <scope>NUCLEOTIDE SEQUENCE [LARGE SCALE GENOMIC DNA]</scope>
    <source>
        <strain evidence="2 3">Bb-Ger1</strain>
    </source>
</reference>
<feature type="region of interest" description="Disordered" evidence="1">
    <location>
        <begin position="535"/>
        <end position="622"/>
    </location>
</feature>
<feature type="compositionally biased region" description="Low complexity" evidence="1">
    <location>
        <begin position="689"/>
        <end position="699"/>
    </location>
</feature>
<feature type="compositionally biased region" description="Basic and acidic residues" evidence="1">
    <location>
        <begin position="91"/>
        <end position="105"/>
    </location>
</feature>
<comment type="caution">
    <text evidence="2">The sequence shown here is derived from an EMBL/GenBank/DDBJ whole genome shotgun (WGS) entry which is preliminary data.</text>
</comment>
<evidence type="ECO:0000256" key="1">
    <source>
        <dbReference type="SAM" id="MobiDB-lite"/>
    </source>
</evidence>
<dbReference type="KEGG" id="bbes:BESB_054340"/>
<dbReference type="Proteomes" id="UP000224006">
    <property type="component" value="Chromosome IV"/>
</dbReference>
<accession>A0A2A9MJF3</accession>
<evidence type="ECO:0000313" key="2">
    <source>
        <dbReference type="EMBL" id="PFH35783.1"/>
    </source>
</evidence>
<organism evidence="2 3">
    <name type="scientific">Besnoitia besnoiti</name>
    <name type="common">Apicomplexan protozoan</name>
    <dbReference type="NCBI Taxonomy" id="94643"/>
    <lineage>
        <taxon>Eukaryota</taxon>
        <taxon>Sar</taxon>
        <taxon>Alveolata</taxon>
        <taxon>Apicomplexa</taxon>
        <taxon>Conoidasida</taxon>
        <taxon>Coccidia</taxon>
        <taxon>Eucoccidiorida</taxon>
        <taxon>Eimeriorina</taxon>
        <taxon>Sarcocystidae</taxon>
        <taxon>Besnoitia</taxon>
    </lineage>
</organism>
<feature type="region of interest" description="Disordered" evidence="1">
    <location>
        <begin position="872"/>
        <end position="947"/>
    </location>
</feature>
<feature type="region of interest" description="Disordered" evidence="1">
    <location>
        <begin position="1384"/>
        <end position="1458"/>
    </location>
</feature>
<feature type="region of interest" description="Disordered" evidence="1">
    <location>
        <begin position="689"/>
        <end position="770"/>
    </location>
</feature>
<feature type="compositionally biased region" description="Polar residues" evidence="1">
    <location>
        <begin position="1425"/>
        <end position="1436"/>
    </location>
</feature>
<feature type="compositionally biased region" description="Pro residues" evidence="1">
    <location>
        <begin position="1149"/>
        <end position="1160"/>
    </location>
</feature>
<name>A0A2A9MJF3_BESBE</name>
<dbReference type="GeneID" id="40310363"/>
<dbReference type="EMBL" id="NWUJ01000004">
    <property type="protein sequence ID" value="PFH35783.1"/>
    <property type="molecule type" value="Genomic_DNA"/>
</dbReference>
<protein>
    <submittedName>
        <fullName evidence="2">Uncharacterized protein</fullName>
    </submittedName>
</protein>
<feature type="region of interest" description="Disordered" evidence="1">
    <location>
        <begin position="1140"/>
        <end position="1190"/>
    </location>
</feature>
<keyword evidence="3" id="KW-1185">Reference proteome</keyword>
<proteinExistence type="predicted"/>
<feature type="compositionally biased region" description="Basic and acidic residues" evidence="1">
    <location>
        <begin position="997"/>
        <end position="1009"/>
    </location>
</feature>
<sequence>MEISAKAPSQGVESRPRLSSAGSHEAEPRGQKPSGPSQVGDRVSPPSPSQAGRWRGGLRTARVCEPSIAEPSEAVAKAVASPAVAEVPAQTDRDRPGDRCERGQNGKESLGSDELAAATPESPNEPFLFSGELPSDRQPPSSSESSSSLSVSSSTSVSSVTVSSSDSSTVSSQSVSLASSLSLSPPASLWSASSPSCLLEPPLPAAGLSPTSSVKCQERPGVTMRRSTRLQVSAVSQSQQVAFSPSAGLVARPTAPAGTRGRKARLGAPSFASSLASGATGSAGGLSGVSLLPLPLGSAVGGRRQGRKRRSQGLPQEARESTVETSAGDGASPLSPASAQKRERGKRVKVEGGKQEPFSVGPVSSDARVSLSPAASSIASSRRPQQRSPSSGSSSFPFFLQEESGNSLDCTLAPHASDAPWHHPLWPASAPRPPCLARDSPVWGGASASLAARERQNWQAFFARWVATTFGARAAREPSLPRSAEGEEAAVSAGGEGERSGAASEADHVGAAAVDIRLLFNCLLYGHPQGLFKRKEAGAEAPRGKRRRTEEGHAATQHQRAVPASASSATPPAAQPSQGGSSEPVGSGGKSALRDPSAARREAAVASTGSAGDGTARDGRDVQGEAMSCTSPALIPCRLFFSPAPPAPLAPRRRQPTSLSARYRRMYGARDGRDLLQVYRHLTKLCLSAGDGSSSANSGDSEKATAESDQRGESDVEVMEAVQPTGRRQKGLAEAEEGPRRAVVAPASSALQTQEGRRGKGHGVKTATEEDETACLEGERCDRRKRRAGCEGHSEKTTDKRRWEMALQVLSRLKVGHSCEAIFLGLGDLPFANRKKLFFRRIFNFRWSPKKKLSASPLPLAPCDAPANAAQAADAASPSASGASGSADTGNAKASATPGASPREETKQACANESRSGRGKKKDESKRALASSASPPPPKWQKRTNQECKETAPWATLVDPADSQSLFLSSWPSLAPHVEAEDASGCGGSTVATEEASGERTGGDRHREVSVTSSGSVRVSSAGAKRVALEAPPRPYRPLCLLSLLHMSRLVRRAQFLRYLREQMEPECASLLHLLLLKGHLRVKCDHDSDRRVEFDRHVSWLLSRLPGDPQLLRYAWWGRGGSPGLQRGLQISEKKGDPAAQWMSFPPLHSPPSLYPAPAAPNAGPAPSRTALAHPAEGRADRPARSDDGDRALEDAAAVGAALAAAAAGAINGPTPGIRWGGGLPEGLTSRLRGRGSSGDRDTGADTGKGGVTASGAGAAVVVGTATSGGAAGLQSGPVLGSSQRRLLRLFRRVCPADVLHRALTTGSVSLSWPTATELQVLRLPELLLDQQVMRLADAFVWSFEGWVGNLVAVAPFLNVYTPHRRTQIGIKKRLGVRQLPNALLTKGSPPPPADFDDAHSSSSSSGVSRPFSASGPVPGLPLSPQTVSAAKDQNGSGGARKRRRVAARETEDAGVA</sequence>
<feature type="compositionally biased region" description="Low complexity" evidence="1">
    <location>
        <begin position="561"/>
        <end position="577"/>
    </location>
</feature>
<feature type="compositionally biased region" description="Low complexity" evidence="1">
    <location>
        <begin position="872"/>
        <end position="892"/>
    </location>
</feature>
<feature type="compositionally biased region" description="Low complexity" evidence="1">
    <location>
        <begin position="370"/>
        <end position="399"/>
    </location>
</feature>
<feature type="region of interest" description="Disordered" evidence="1">
    <location>
        <begin position="200"/>
        <end position="229"/>
    </location>
</feature>
<evidence type="ECO:0000313" key="3">
    <source>
        <dbReference type="Proteomes" id="UP000224006"/>
    </source>
</evidence>
<feature type="compositionally biased region" description="Basic and acidic residues" evidence="1">
    <location>
        <begin position="1177"/>
        <end position="1190"/>
    </location>
</feature>
<feature type="compositionally biased region" description="Basic and acidic residues" evidence="1">
    <location>
        <begin position="700"/>
        <end position="714"/>
    </location>
</feature>
<feature type="compositionally biased region" description="Low complexity" evidence="1">
    <location>
        <begin position="139"/>
        <end position="178"/>
    </location>
</feature>
<dbReference type="OrthoDB" id="333756at2759"/>
<dbReference type="VEuPathDB" id="ToxoDB:BESB_054340"/>
<feature type="region of interest" description="Disordered" evidence="1">
    <location>
        <begin position="1215"/>
        <end position="1253"/>
    </location>
</feature>
<feature type="region of interest" description="Disordered" evidence="1">
    <location>
        <begin position="1"/>
        <end position="178"/>
    </location>
</feature>
<feature type="compositionally biased region" description="Low complexity" evidence="1">
    <location>
        <begin position="69"/>
        <end position="89"/>
    </location>
</feature>
<feature type="compositionally biased region" description="Basic and acidic residues" evidence="1">
    <location>
        <begin position="1448"/>
        <end position="1458"/>
    </location>
</feature>
<feature type="region of interest" description="Disordered" evidence="1">
    <location>
        <begin position="979"/>
        <end position="1016"/>
    </location>
</feature>
<dbReference type="RefSeq" id="XP_029219792.1">
    <property type="nucleotide sequence ID" value="XM_029363869.1"/>
</dbReference>
<feature type="region of interest" description="Disordered" evidence="1">
    <location>
        <begin position="476"/>
        <end position="504"/>
    </location>
</feature>